<accession>A0ABT6MB61</accession>
<organism evidence="2 3">
    <name type="scientific">Prescottella agglutinans</name>
    <dbReference type="NCBI Taxonomy" id="1644129"/>
    <lineage>
        <taxon>Bacteria</taxon>
        <taxon>Bacillati</taxon>
        <taxon>Actinomycetota</taxon>
        <taxon>Actinomycetes</taxon>
        <taxon>Mycobacteriales</taxon>
        <taxon>Nocardiaceae</taxon>
        <taxon>Prescottella</taxon>
    </lineage>
</organism>
<feature type="domain" description="Protein NO VEIN C-terminal" evidence="1">
    <location>
        <begin position="139"/>
        <end position="203"/>
    </location>
</feature>
<evidence type="ECO:0000259" key="1">
    <source>
        <dbReference type="Pfam" id="PF13020"/>
    </source>
</evidence>
<keyword evidence="3" id="KW-1185">Reference proteome</keyword>
<evidence type="ECO:0000313" key="3">
    <source>
        <dbReference type="Proteomes" id="UP001160334"/>
    </source>
</evidence>
<protein>
    <recommendedName>
        <fullName evidence="1">Protein NO VEIN C-terminal domain-containing protein</fullName>
    </recommendedName>
</protein>
<gene>
    <name evidence="2" type="ORF">M2280_002769</name>
</gene>
<name>A0ABT6MB61_9NOCA</name>
<reference evidence="2 3" key="1">
    <citation type="submission" date="2023-04" db="EMBL/GenBank/DDBJ databases">
        <title>Forest soil microbial communities from Buena Vista Peninsula, Colon Province, Panama.</title>
        <authorList>
            <person name="Bouskill N."/>
        </authorList>
    </citation>
    <scope>NUCLEOTIDE SEQUENCE [LARGE SCALE GENOMIC DNA]</scope>
    <source>
        <strain evidence="2 3">CFH S0262</strain>
    </source>
</reference>
<evidence type="ECO:0000313" key="2">
    <source>
        <dbReference type="EMBL" id="MDH6281548.1"/>
    </source>
</evidence>
<comment type="caution">
    <text evidence="2">The sequence shown here is derived from an EMBL/GenBank/DDBJ whole genome shotgun (WGS) entry which is preliminary data.</text>
</comment>
<sequence length="284" mass="31217">MPVPPKPVLRAAVRWLERLPVSGAARSRSIFVTHPDFSDITPTQYDAAYSWLGQTGLLDDLTSQIPLRHRLFEAVVEHSGAPWLPDADMLVRSPDELPEDLLGVAAILELDTVDAHAQVRAAWGKVNTATRAQVGLAGELALVDLLREYEHIRVEHVAAWSDGFGYDISVEGQDFSAHLEVKSTTRRGRLSIYLSRNEYETMLCDPAWSLVAVRLTDDLQPCAVASIPRAWLESQAPSDRSVHGRWESFRADVPAGVAQPGIPALAPYLGDKATTLSREIGWPG</sequence>
<proteinExistence type="predicted"/>
<dbReference type="Pfam" id="PF13020">
    <property type="entry name" value="NOV_C"/>
    <property type="match status" value="1"/>
</dbReference>
<dbReference type="Proteomes" id="UP001160334">
    <property type="component" value="Unassembled WGS sequence"/>
</dbReference>
<dbReference type="InterPro" id="IPR024975">
    <property type="entry name" value="NOV_C"/>
</dbReference>
<dbReference type="EMBL" id="JARXVC010000006">
    <property type="protein sequence ID" value="MDH6281548.1"/>
    <property type="molecule type" value="Genomic_DNA"/>
</dbReference>